<evidence type="ECO:0000313" key="2">
    <source>
        <dbReference type="EMBL" id="PWR00747.1"/>
    </source>
</evidence>
<organism evidence="2 4">
    <name type="scientific">Meridianimarinicoccus roseus</name>
    <dbReference type="NCBI Taxonomy" id="2072018"/>
    <lineage>
        <taxon>Bacteria</taxon>
        <taxon>Pseudomonadati</taxon>
        <taxon>Pseudomonadota</taxon>
        <taxon>Alphaproteobacteria</taxon>
        <taxon>Rhodobacterales</taxon>
        <taxon>Paracoccaceae</taxon>
        <taxon>Meridianimarinicoccus</taxon>
    </lineage>
</organism>
<evidence type="ECO:0000259" key="1">
    <source>
        <dbReference type="Pfam" id="PF05598"/>
    </source>
</evidence>
<reference evidence="2 4" key="1">
    <citation type="submission" date="2018-05" db="EMBL/GenBank/DDBJ databases">
        <title>Rhodobacteraceae gen. nov., sp. nov. isolated from sea water.</title>
        <authorList>
            <person name="Ren Y."/>
        </authorList>
    </citation>
    <scope>NUCLEOTIDE SEQUENCE [LARGE SCALE GENOMIC DNA]</scope>
    <source>
        <strain evidence="2 4">TG-679</strain>
    </source>
</reference>
<dbReference type="Proteomes" id="UP000245680">
    <property type="component" value="Unassembled WGS sequence"/>
</dbReference>
<sequence length="127" mass="13862">MAAQASKPKGAVRPSLAGFPLGSVHDRRLVRDAQVNLAIPGFIGCELHEALPDHSFLTRIRQRRGDAMFRRVHVRIVQQCRAAVSGGRTGFGRDRPNRCRPDPGRCQHGCVGLAPPGRGRGGPRRRA</sequence>
<feature type="domain" description="Transposase InsH N-terminal" evidence="1">
    <location>
        <begin position="24"/>
        <end position="63"/>
    </location>
</feature>
<keyword evidence="4" id="KW-1185">Reference proteome</keyword>
<accession>A0A2V2LBT9</accession>
<dbReference type="AlphaFoldDB" id="A0A2V2LBT9"/>
<dbReference type="RefSeq" id="WP_109813008.1">
    <property type="nucleotide sequence ID" value="NZ_QGKU01000054.1"/>
</dbReference>
<proteinExistence type="predicted"/>
<dbReference type="EMBL" id="QGKU01000069">
    <property type="protein sequence ID" value="PWR00747.1"/>
    <property type="molecule type" value="Genomic_DNA"/>
</dbReference>
<evidence type="ECO:0000313" key="4">
    <source>
        <dbReference type="Proteomes" id="UP000245680"/>
    </source>
</evidence>
<comment type="caution">
    <text evidence="2">The sequence shown here is derived from an EMBL/GenBank/DDBJ whole genome shotgun (WGS) entry which is preliminary data.</text>
</comment>
<name>A0A2V2LBT9_9RHOB</name>
<evidence type="ECO:0000313" key="3">
    <source>
        <dbReference type="EMBL" id="PWR01274.1"/>
    </source>
</evidence>
<dbReference type="InterPro" id="IPR008490">
    <property type="entry name" value="Transposase_InsH_N"/>
</dbReference>
<protein>
    <recommendedName>
        <fullName evidence="1">Transposase InsH N-terminal domain-containing protein</fullName>
    </recommendedName>
</protein>
<dbReference type="EMBL" id="QGKU01000054">
    <property type="protein sequence ID" value="PWR01274.1"/>
    <property type="molecule type" value="Genomic_DNA"/>
</dbReference>
<dbReference type="Pfam" id="PF05598">
    <property type="entry name" value="DUF772"/>
    <property type="match status" value="1"/>
</dbReference>
<gene>
    <name evidence="3" type="ORF">DKT77_17705</name>
    <name evidence="2" type="ORF">DKT77_20480</name>
</gene>